<keyword evidence="7" id="KW-1185">Reference proteome</keyword>
<evidence type="ECO:0000259" key="2">
    <source>
        <dbReference type="Pfam" id="PF03050"/>
    </source>
</evidence>
<reference evidence="6 7" key="1">
    <citation type="submission" date="2024-03" db="EMBL/GenBank/DDBJ databases">
        <authorList>
            <person name="Jo J.-H."/>
        </authorList>
    </citation>
    <scope>NUCLEOTIDE SEQUENCE [LARGE SCALE GENOMIC DNA]</scope>
    <source>
        <strain evidence="6 7">PS1R-30</strain>
    </source>
</reference>
<dbReference type="Pfam" id="PF03050">
    <property type="entry name" value="DDE_Tnp_IS66"/>
    <property type="match status" value="1"/>
</dbReference>
<evidence type="ECO:0000259" key="3">
    <source>
        <dbReference type="Pfam" id="PF13005"/>
    </source>
</evidence>
<gene>
    <name evidence="6" type="ORF">WG901_21430</name>
</gene>
<name>A0ABU8S1K7_9SPHN</name>
<dbReference type="InterPro" id="IPR004291">
    <property type="entry name" value="Transposase_IS66_central"/>
</dbReference>
<dbReference type="Pfam" id="PF13005">
    <property type="entry name" value="zf-IS66"/>
    <property type="match status" value="1"/>
</dbReference>
<dbReference type="Proteomes" id="UP001361239">
    <property type="component" value="Unassembled WGS sequence"/>
</dbReference>
<proteinExistence type="predicted"/>
<dbReference type="PANTHER" id="PTHR33678:SF1">
    <property type="entry name" value="BLL1576 PROTEIN"/>
    <property type="match status" value="1"/>
</dbReference>
<feature type="coiled-coil region" evidence="1">
    <location>
        <begin position="12"/>
        <end position="100"/>
    </location>
</feature>
<dbReference type="Pfam" id="PF13817">
    <property type="entry name" value="DDE_Tnp_IS66_C"/>
    <property type="match status" value="1"/>
</dbReference>
<keyword evidence="1" id="KW-0175">Coiled coil</keyword>
<feature type="domain" description="Transposase IS66 central" evidence="2">
    <location>
        <begin position="190"/>
        <end position="492"/>
    </location>
</feature>
<feature type="domain" description="Transposase TnpC homeodomain" evidence="4">
    <location>
        <begin position="49"/>
        <end position="126"/>
    </location>
</feature>
<evidence type="ECO:0000259" key="4">
    <source>
        <dbReference type="Pfam" id="PF13007"/>
    </source>
</evidence>
<evidence type="ECO:0000313" key="6">
    <source>
        <dbReference type="EMBL" id="MEJ5979229.1"/>
    </source>
</evidence>
<dbReference type="InterPro" id="IPR024474">
    <property type="entry name" value="Znf_dom_IS66"/>
</dbReference>
<comment type="caution">
    <text evidence="6">The sequence shown here is derived from an EMBL/GenBank/DDBJ whole genome shotgun (WGS) entry which is preliminary data.</text>
</comment>
<evidence type="ECO:0000256" key="1">
    <source>
        <dbReference type="SAM" id="Coils"/>
    </source>
</evidence>
<dbReference type="NCBIfam" id="NF033517">
    <property type="entry name" value="transpos_IS66"/>
    <property type="match status" value="1"/>
</dbReference>
<accession>A0ABU8S1K7</accession>
<dbReference type="RefSeq" id="WP_339589170.1">
    <property type="nucleotide sequence ID" value="NZ_JBBHJZ010000006.1"/>
</dbReference>
<dbReference type="PANTHER" id="PTHR33678">
    <property type="entry name" value="BLL1576 PROTEIN"/>
    <property type="match status" value="1"/>
</dbReference>
<dbReference type="InterPro" id="IPR052344">
    <property type="entry name" value="Transposase-related"/>
</dbReference>
<feature type="domain" description="Transposase IS66 C-terminal" evidence="5">
    <location>
        <begin position="499"/>
        <end position="536"/>
    </location>
</feature>
<dbReference type="InterPro" id="IPR024463">
    <property type="entry name" value="Transposase_TnpC_homeodom"/>
</dbReference>
<feature type="domain" description="Transposase IS66 zinc-finger binding" evidence="3">
    <location>
        <begin position="131"/>
        <end position="176"/>
    </location>
</feature>
<organism evidence="6 7">
    <name type="scientific">Novosphingobium anseongense</name>
    <dbReference type="NCBI Taxonomy" id="3133436"/>
    <lineage>
        <taxon>Bacteria</taxon>
        <taxon>Pseudomonadati</taxon>
        <taxon>Pseudomonadota</taxon>
        <taxon>Alphaproteobacteria</taxon>
        <taxon>Sphingomonadales</taxon>
        <taxon>Sphingomonadaceae</taxon>
        <taxon>Novosphingobium</taxon>
    </lineage>
</organism>
<dbReference type="InterPro" id="IPR039552">
    <property type="entry name" value="IS66_C"/>
</dbReference>
<dbReference type="EMBL" id="JBBHJZ010000006">
    <property type="protein sequence ID" value="MEJ5979229.1"/>
    <property type="molecule type" value="Genomic_DNA"/>
</dbReference>
<dbReference type="Pfam" id="PF13007">
    <property type="entry name" value="LZ_Tnp_IS66"/>
    <property type="match status" value="1"/>
</dbReference>
<protein>
    <submittedName>
        <fullName evidence="6">IS66 family transposase</fullName>
    </submittedName>
</protein>
<evidence type="ECO:0000259" key="5">
    <source>
        <dbReference type="Pfam" id="PF13817"/>
    </source>
</evidence>
<sequence>MEAAVSPLPNNIEALQALLAIATQRADEAEAELANARARESAAEAMIAHLKLQNAKLRREQYGPSAERTERLLAQMELELEDLEADAAEDELAAEAAAAKTSTITAFERKKPVRKPFPDHLPRERVVVPAPCSCPACGGNRLSKLGEDVTETLEVIPRSWKVIQTVREKFACRDCEKITQPPAPFHVTPRGWAGPSFLAMLLFDKYGQHQPLHRQAERFASEGVPLSVSTLADQIGAACLALTPIYQLIEAHTLAAERLHGDDTTVPILAKGKTVTGRLWDYVRDDRPFGGNDPPSAIFYYSRDRRGDHPRHHLAAWSGILQADAYGGYNELYAPNRQPGQILEAGCFAHARRKFFELADVDGAARKKSRGEKAGLVYPIALEAVQKLDALFAIERGINGQSPVERFAARQELSAPLIAELHEWLNAQLARISRNHDLAKAINYMLRRWGAFTRFLDDGRVCLSNNAAERSLRCVPLGRKSWLFCGSDRGGQRAAVAFSLIQTCRLNDVDPQAWLADVLARIADHPISRINELLPWNWRTDKVDLAA</sequence>
<evidence type="ECO:0000313" key="7">
    <source>
        <dbReference type="Proteomes" id="UP001361239"/>
    </source>
</evidence>